<protein>
    <submittedName>
        <fullName evidence="2">Agrin</fullName>
    </submittedName>
</protein>
<dbReference type="AlphaFoldDB" id="A0A8E0VMT6"/>
<keyword evidence="1" id="KW-0732">Signal</keyword>
<reference evidence="2" key="1">
    <citation type="submission" date="2019-05" db="EMBL/GenBank/DDBJ databases">
        <title>Annotation for the trematode Fasciolopsis buski.</title>
        <authorList>
            <person name="Choi Y.-J."/>
        </authorList>
    </citation>
    <scope>NUCLEOTIDE SEQUENCE</scope>
    <source>
        <strain evidence="2">HT</strain>
        <tissue evidence="2">Whole worm</tissue>
    </source>
</reference>
<name>A0A8E0VMT6_9TREM</name>
<feature type="signal peptide" evidence="1">
    <location>
        <begin position="1"/>
        <end position="24"/>
    </location>
</feature>
<evidence type="ECO:0000256" key="1">
    <source>
        <dbReference type="SAM" id="SignalP"/>
    </source>
</evidence>
<gene>
    <name evidence="2" type="ORF">FBUS_01894</name>
</gene>
<feature type="chain" id="PRO_5034337762" evidence="1">
    <location>
        <begin position="25"/>
        <end position="185"/>
    </location>
</feature>
<keyword evidence="3" id="KW-1185">Reference proteome</keyword>
<evidence type="ECO:0000313" key="3">
    <source>
        <dbReference type="Proteomes" id="UP000728185"/>
    </source>
</evidence>
<comment type="caution">
    <text evidence="2">The sequence shown here is derived from an EMBL/GenBank/DDBJ whole genome shotgun (WGS) entry which is preliminary data.</text>
</comment>
<dbReference type="Proteomes" id="UP000728185">
    <property type="component" value="Unassembled WGS sequence"/>
</dbReference>
<evidence type="ECO:0000313" key="2">
    <source>
        <dbReference type="EMBL" id="KAA0197989.1"/>
    </source>
</evidence>
<organism evidence="2 3">
    <name type="scientific">Fasciolopsis buskii</name>
    <dbReference type="NCBI Taxonomy" id="27845"/>
    <lineage>
        <taxon>Eukaryota</taxon>
        <taxon>Metazoa</taxon>
        <taxon>Spiralia</taxon>
        <taxon>Lophotrochozoa</taxon>
        <taxon>Platyhelminthes</taxon>
        <taxon>Trematoda</taxon>
        <taxon>Digenea</taxon>
        <taxon>Plagiorchiida</taxon>
        <taxon>Echinostomata</taxon>
        <taxon>Echinostomatoidea</taxon>
        <taxon>Fasciolidae</taxon>
        <taxon>Fasciolopsis</taxon>
    </lineage>
</organism>
<accession>A0A8E0VMT6</accession>
<dbReference type="EMBL" id="LUCM01002008">
    <property type="protein sequence ID" value="KAA0197989.1"/>
    <property type="molecule type" value="Genomic_DNA"/>
</dbReference>
<proteinExistence type="predicted"/>
<dbReference type="OrthoDB" id="6272142at2759"/>
<sequence length="185" mass="20896">MTIWKYGIFWILWIVTELSTGIRACLDKEQFLAGLDRLTSLVFEAELLQFGDTETAEEVYVRVTRIIRQPETGWHLQPGNIAHLTGIRPRATDTAGCLPARVRGHIYLWATWNSAVNLRNSDHSLELIPGGLFPAVDASPRLDWNDAGKVGEHTSPEVNSRNFVHDLKPSTIGEQTKFFFDFTSN</sequence>